<name>A0A2M7TLH2_UNCKA</name>
<comment type="cofactor">
    <cofactor evidence="1">
        <name>Mg(2+)</name>
        <dbReference type="ChEBI" id="CHEBI:18420"/>
    </cofactor>
</comment>
<dbReference type="Proteomes" id="UP000228920">
    <property type="component" value="Unassembled WGS sequence"/>
</dbReference>
<comment type="caution">
    <text evidence="6">The sequence shown here is derived from an EMBL/GenBank/DDBJ whole genome shotgun (WGS) entry which is preliminary data.</text>
</comment>
<dbReference type="NCBIfam" id="TIGR01549">
    <property type="entry name" value="HAD-SF-IA-v1"/>
    <property type="match status" value="1"/>
</dbReference>
<dbReference type="GO" id="GO:0046872">
    <property type="term" value="F:metal ion binding"/>
    <property type="evidence" value="ECO:0007669"/>
    <property type="project" value="UniProtKB-KW"/>
</dbReference>
<dbReference type="AlphaFoldDB" id="A0A2M7TLH2"/>
<evidence type="ECO:0000256" key="3">
    <source>
        <dbReference type="ARBA" id="ARBA00022723"/>
    </source>
</evidence>
<dbReference type="PANTHER" id="PTHR46193">
    <property type="entry name" value="6-PHOSPHOGLUCONATE PHOSPHATASE"/>
    <property type="match status" value="1"/>
</dbReference>
<dbReference type="PANTHER" id="PTHR46193:SF18">
    <property type="entry name" value="HEXITOL PHOSPHATASE B"/>
    <property type="match status" value="1"/>
</dbReference>
<dbReference type="InterPro" id="IPR051600">
    <property type="entry name" value="Beta-PGM-like"/>
</dbReference>
<sequence>MIKAVLFDMNGVIIDDLLIHAIAFNEVLLPYGIGISHKDYLNDYAGRTDRDGFEDMEKKFALKLPIGDLLVRKGRAYVNLFPEHKKSFPGVVDLVKKLSTIFVLALTSSASKSEIELTINEFKIDSYFKVIVSADDVKHGKPNPEPYQKTISLLGFKPDECVVIEDAKDGIMSAKAAGSFCIAITTTHNRDVLTKADIVVDSFYEIFEAIGKINKDLT</sequence>
<keyword evidence="3" id="KW-0479">Metal-binding</keyword>
<dbReference type="Pfam" id="PF13419">
    <property type="entry name" value="HAD_2"/>
    <property type="match status" value="1"/>
</dbReference>
<keyword evidence="4" id="KW-0460">Magnesium</keyword>
<comment type="similarity">
    <text evidence="2">Belongs to the HAD-like hydrolase superfamily. CbbY/CbbZ/Gph/YieH family.</text>
</comment>
<dbReference type="SUPFAM" id="SSF56784">
    <property type="entry name" value="HAD-like"/>
    <property type="match status" value="1"/>
</dbReference>
<reference evidence="7" key="1">
    <citation type="submission" date="2017-09" db="EMBL/GenBank/DDBJ databases">
        <title>Depth-based differentiation of microbial function through sediment-hosted aquifers and enrichment of novel symbionts in the deep terrestrial subsurface.</title>
        <authorList>
            <person name="Probst A.J."/>
            <person name="Ladd B."/>
            <person name="Jarett J.K."/>
            <person name="Geller-Mcgrath D.E."/>
            <person name="Sieber C.M.K."/>
            <person name="Emerson J.B."/>
            <person name="Anantharaman K."/>
            <person name="Thomas B.C."/>
            <person name="Malmstrom R."/>
            <person name="Stieglmeier M."/>
            <person name="Klingl A."/>
            <person name="Woyke T."/>
            <person name="Ryan C.M."/>
            <person name="Banfield J.F."/>
        </authorList>
    </citation>
    <scope>NUCLEOTIDE SEQUENCE [LARGE SCALE GENOMIC DNA]</scope>
</reference>
<evidence type="ECO:0008006" key="8">
    <source>
        <dbReference type="Google" id="ProtNLM"/>
    </source>
</evidence>
<evidence type="ECO:0000256" key="1">
    <source>
        <dbReference type="ARBA" id="ARBA00001946"/>
    </source>
</evidence>
<accession>A0A2M7TLH2</accession>
<keyword evidence="5" id="KW-0119">Carbohydrate metabolism</keyword>
<evidence type="ECO:0000313" key="7">
    <source>
        <dbReference type="Proteomes" id="UP000228920"/>
    </source>
</evidence>
<dbReference type="InterPro" id="IPR006439">
    <property type="entry name" value="HAD-SF_hydro_IA"/>
</dbReference>
<dbReference type="SFLD" id="SFLDG01129">
    <property type="entry name" value="C1.5:_HAD__Beta-PGM__Phosphata"/>
    <property type="match status" value="1"/>
</dbReference>
<dbReference type="InterPro" id="IPR023198">
    <property type="entry name" value="PGP-like_dom2"/>
</dbReference>
<dbReference type="SFLD" id="SFLDG01135">
    <property type="entry name" value="C1.5.6:_HAD__Beta-PGM__Phospha"/>
    <property type="match status" value="1"/>
</dbReference>
<gene>
    <name evidence="6" type="ORF">COY32_00795</name>
</gene>
<dbReference type="InterPro" id="IPR023214">
    <property type="entry name" value="HAD_sf"/>
</dbReference>
<dbReference type="NCBIfam" id="TIGR01509">
    <property type="entry name" value="HAD-SF-IA-v3"/>
    <property type="match status" value="1"/>
</dbReference>
<organism evidence="6 7">
    <name type="scientific">candidate division WWE3 bacterium CG_4_10_14_0_2_um_filter_41_14</name>
    <dbReference type="NCBI Taxonomy" id="1975072"/>
    <lineage>
        <taxon>Bacteria</taxon>
        <taxon>Katanobacteria</taxon>
    </lineage>
</organism>
<evidence type="ECO:0000256" key="2">
    <source>
        <dbReference type="ARBA" id="ARBA00006171"/>
    </source>
</evidence>
<evidence type="ECO:0000256" key="5">
    <source>
        <dbReference type="ARBA" id="ARBA00023277"/>
    </source>
</evidence>
<dbReference type="GO" id="GO:0003824">
    <property type="term" value="F:catalytic activity"/>
    <property type="evidence" value="ECO:0007669"/>
    <property type="project" value="UniProtKB-ARBA"/>
</dbReference>
<evidence type="ECO:0000313" key="6">
    <source>
        <dbReference type="EMBL" id="PIZ47979.1"/>
    </source>
</evidence>
<dbReference type="InterPro" id="IPR036412">
    <property type="entry name" value="HAD-like_sf"/>
</dbReference>
<dbReference type="Gene3D" id="3.40.50.1000">
    <property type="entry name" value="HAD superfamily/HAD-like"/>
    <property type="match status" value="1"/>
</dbReference>
<evidence type="ECO:0000256" key="4">
    <source>
        <dbReference type="ARBA" id="ARBA00022842"/>
    </source>
</evidence>
<dbReference type="SFLD" id="SFLDS00003">
    <property type="entry name" value="Haloacid_Dehalogenase"/>
    <property type="match status" value="1"/>
</dbReference>
<dbReference type="Gene3D" id="1.10.150.240">
    <property type="entry name" value="Putative phosphatase, domain 2"/>
    <property type="match status" value="1"/>
</dbReference>
<dbReference type="InterPro" id="IPR041492">
    <property type="entry name" value="HAD_2"/>
</dbReference>
<dbReference type="EMBL" id="PFNL01000020">
    <property type="protein sequence ID" value="PIZ47979.1"/>
    <property type="molecule type" value="Genomic_DNA"/>
</dbReference>
<protein>
    <recommendedName>
        <fullName evidence="8">HAD family phosphatase</fullName>
    </recommendedName>
</protein>
<proteinExistence type="inferred from homology"/>